<keyword evidence="2" id="KW-1185">Reference proteome</keyword>
<dbReference type="GO" id="GO:0051996">
    <property type="term" value="F:squalene synthase [NAD(P)H] activity"/>
    <property type="evidence" value="ECO:0007669"/>
    <property type="project" value="InterPro"/>
</dbReference>
<dbReference type="SFLD" id="SFLDG01212">
    <property type="entry name" value="Phytoene_synthase_like"/>
    <property type="match status" value="1"/>
</dbReference>
<evidence type="ECO:0000313" key="1">
    <source>
        <dbReference type="EMBL" id="ABF40746.1"/>
    </source>
</evidence>
<dbReference type="HOGENOM" id="CLU_037269_0_0_0"/>
<dbReference type="InterPro" id="IPR044843">
    <property type="entry name" value="Trans_IPPS_bact-type"/>
</dbReference>
<sequence length="293" mass="33707">MPLEYAIPATAPSLAEAQAYCKRLATSHYENFSVVTWFLPKHLHQQFFNVYAYCRISDDLGDEVGDTQLSLKLLDEWEHELDACYDGTPRHPVFVALRETVREFEIPKHEFSDLLIAFRQDQTITRFPTFDDVLAYCKYSANPVGHLVLYLCGYKDAERQQFSDYTCTALQLANFWQDVSVDYGKGRIYLPLDSMQKFGVSEDDIANRRSTPQFLELMKFEVARAREWFAKGLPLVKMVNRELALDVELFSNGGLEILNAIERQGYDVLKSRPVISKPKKLWLVLRAAAGKLL</sequence>
<gene>
    <name evidence="1" type="ordered locus">Acid345_1745</name>
</gene>
<dbReference type="InterPro" id="IPR002060">
    <property type="entry name" value="Squ/phyt_synthse"/>
</dbReference>
<dbReference type="SUPFAM" id="SSF48576">
    <property type="entry name" value="Terpenoid synthases"/>
    <property type="match status" value="1"/>
</dbReference>
<reference evidence="1 2" key="1">
    <citation type="journal article" date="2009" name="Appl. Environ. Microbiol.">
        <title>Three genomes from the phylum Acidobacteria provide insight into the lifestyles of these microorganisms in soils.</title>
        <authorList>
            <person name="Ward N.L."/>
            <person name="Challacombe J.F."/>
            <person name="Janssen P.H."/>
            <person name="Henrissat B."/>
            <person name="Coutinho P.M."/>
            <person name="Wu M."/>
            <person name="Xie G."/>
            <person name="Haft D.H."/>
            <person name="Sait M."/>
            <person name="Badger J."/>
            <person name="Barabote R.D."/>
            <person name="Bradley B."/>
            <person name="Brettin T.S."/>
            <person name="Brinkac L.M."/>
            <person name="Bruce D."/>
            <person name="Creasy T."/>
            <person name="Daugherty S.C."/>
            <person name="Davidsen T.M."/>
            <person name="DeBoy R.T."/>
            <person name="Detter J.C."/>
            <person name="Dodson R.J."/>
            <person name="Durkin A.S."/>
            <person name="Ganapathy A."/>
            <person name="Gwinn-Giglio M."/>
            <person name="Han C.S."/>
            <person name="Khouri H."/>
            <person name="Kiss H."/>
            <person name="Kothari S.P."/>
            <person name="Madupu R."/>
            <person name="Nelson K.E."/>
            <person name="Nelson W.C."/>
            <person name="Paulsen I."/>
            <person name="Penn K."/>
            <person name="Ren Q."/>
            <person name="Rosovitz M.J."/>
            <person name="Selengut J.D."/>
            <person name="Shrivastava S."/>
            <person name="Sullivan S.A."/>
            <person name="Tapia R."/>
            <person name="Thompson L.S."/>
            <person name="Watkins K.L."/>
            <person name="Yang Q."/>
            <person name="Yu C."/>
            <person name="Zafar N."/>
            <person name="Zhou L."/>
            <person name="Kuske C.R."/>
        </authorList>
    </citation>
    <scope>NUCLEOTIDE SEQUENCE [LARGE SCALE GENOMIC DNA]</scope>
    <source>
        <strain evidence="1 2">Ellin345</strain>
    </source>
</reference>
<dbReference type="SFLD" id="SFLDS00005">
    <property type="entry name" value="Isoprenoid_Synthase_Type_I"/>
    <property type="match status" value="1"/>
</dbReference>
<dbReference type="EMBL" id="CP000360">
    <property type="protein sequence ID" value="ABF40746.1"/>
    <property type="molecule type" value="Genomic_DNA"/>
</dbReference>
<name>Q1IQV4_KORVE</name>
<dbReference type="NCBIfam" id="TIGR03464">
    <property type="entry name" value="HpnC"/>
    <property type="match status" value="1"/>
</dbReference>
<protein>
    <submittedName>
        <fullName evidence="1">Squalene/phytoene synthase</fullName>
    </submittedName>
</protein>
<dbReference type="KEGG" id="aba:Acid345_1745"/>
<dbReference type="GO" id="GO:0016114">
    <property type="term" value="P:terpenoid biosynthetic process"/>
    <property type="evidence" value="ECO:0007669"/>
    <property type="project" value="UniProtKB-ARBA"/>
</dbReference>
<accession>Q1IQV4</accession>
<dbReference type="STRING" id="204669.Acid345_1745"/>
<dbReference type="EnsemblBacteria" id="ABF40746">
    <property type="protein sequence ID" value="ABF40746"/>
    <property type="gene ID" value="Acid345_1745"/>
</dbReference>
<dbReference type="CDD" id="cd00683">
    <property type="entry name" value="Trans_IPPS_HH"/>
    <property type="match status" value="1"/>
</dbReference>
<evidence type="ECO:0000313" key="2">
    <source>
        <dbReference type="Proteomes" id="UP000002432"/>
    </source>
</evidence>
<dbReference type="Gene3D" id="1.10.600.10">
    <property type="entry name" value="Farnesyl Diphosphate Synthase"/>
    <property type="match status" value="1"/>
</dbReference>
<dbReference type="GO" id="GO:0004311">
    <property type="term" value="F:geranylgeranyl diphosphate synthase activity"/>
    <property type="evidence" value="ECO:0007669"/>
    <property type="project" value="InterPro"/>
</dbReference>
<proteinExistence type="predicted"/>
<dbReference type="Pfam" id="PF00494">
    <property type="entry name" value="SQS_PSY"/>
    <property type="match status" value="1"/>
</dbReference>
<dbReference type="Proteomes" id="UP000002432">
    <property type="component" value="Chromosome"/>
</dbReference>
<dbReference type="PANTHER" id="PTHR31480">
    <property type="entry name" value="BIFUNCTIONAL LYCOPENE CYCLASE/PHYTOENE SYNTHASE"/>
    <property type="match status" value="1"/>
</dbReference>
<dbReference type="InterPro" id="IPR033904">
    <property type="entry name" value="Trans_IPPS_HH"/>
</dbReference>
<dbReference type="eggNOG" id="COG1562">
    <property type="taxonomic scope" value="Bacteria"/>
</dbReference>
<dbReference type="AlphaFoldDB" id="Q1IQV4"/>
<dbReference type="InterPro" id="IPR008949">
    <property type="entry name" value="Isoprenoid_synthase_dom_sf"/>
</dbReference>
<dbReference type="InterPro" id="IPR017827">
    <property type="entry name" value="HSQ_synthase_HpnC"/>
</dbReference>
<organism evidence="1 2">
    <name type="scientific">Koribacter versatilis (strain Ellin345)</name>
    <dbReference type="NCBI Taxonomy" id="204669"/>
    <lineage>
        <taxon>Bacteria</taxon>
        <taxon>Pseudomonadati</taxon>
        <taxon>Acidobacteriota</taxon>
        <taxon>Terriglobia</taxon>
        <taxon>Terriglobales</taxon>
        <taxon>Candidatus Korobacteraceae</taxon>
        <taxon>Candidatus Korobacter</taxon>
    </lineage>
</organism>
<dbReference type="SFLD" id="SFLDG01018">
    <property type="entry name" value="Squalene/Phytoene_Synthase_Lik"/>
    <property type="match status" value="1"/>
</dbReference>